<dbReference type="PANTHER" id="PTHR42800:SF3">
    <property type="entry name" value="GLYCOSYL HYDROLASE FAMILY 32 N-TERMINAL DOMAIN-CONTAINING PROTEIN"/>
    <property type="match status" value="1"/>
</dbReference>
<comment type="caution">
    <text evidence="7">The sequence shown here is derived from an EMBL/GenBank/DDBJ whole genome shotgun (WGS) entry which is preliminary data.</text>
</comment>
<dbReference type="GO" id="GO:0004575">
    <property type="term" value="F:sucrose alpha-glucosidase activity"/>
    <property type="evidence" value="ECO:0007669"/>
    <property type="project" value="TreeGrafter"/>
</dbReference>
<keyword evidence="8" id="KW-1185">Reference proteome</keyword>
<evidence type="ECO:0000256" key="2">
    <source>
        <dbReference type="ARBA" id="ARBA00022801"/>
    </source>
</evidence>
<organism evidence="7 8">
    <name type="scientific">Kineococcus rhizosphaerae</name>
    <dbReference type="NCBI Taxonomy" id="559628"/>
    <lineage>
        <taxon>Bacteria</taxon>
        <taxon>Bacillati</taxon>
        <taxon>Actinomycetota</taxon>
        <taxon>Actinomycetes</taxon>
        <taxon>Kineosporiales</taxon>
        <taxon>Kineosporiaceae</taxon>
        <taxon>Kineococcus</taxon>
    </lineage>
</organism>
<dbReference type="AlphaFoldDB" id="A0A2T0QXS2"/>
<dbReference type="CDD" id="cd18622">
    <property type="entry name" value="GH32_Inu-like"/>
    <property type="match status" value="1"/>
</dbReference>
<dbReference type="RefSeq" id="WP_106215054.1">
    <property type="nucleotide sequence ID" value="NZ_PVZF01000015.1"/>
</dbReference>
<evidence type="ECO:0000259" key="5">
    <source>
        <dbReference type="Pfam" id="PF00251"/>
    </source>
</evidence>
<dbReference type="Pfam" id="PF08244">
    <property type="entry name" value="Glyco_hydro_32C"/>
    <property type="match status" value="1"/>
</dbReference>
<evidence type="ECO:0000256" key="1">
    <source>
        <dbReference type="ARBA" id="ARBA00009902"/>
    </source>
</evidence>
<dbReference type="OrthoDB" id="9776657at2"/>
<protein>
    <submittedName>
        <fullName evidence="7">Levanase/fructan beta-fructosidase/levanbiose-producing levanase</fullName>
    </submittedName>
</protein>
<dbReference type="SMART" id="SM00640">
    <property type="entry name" value="Glyco_32"/>
    <property type="match status" value="1"/>
</dbReference>
<sequence length="416" mass="45589">MDFRPLAHFTAEDTWLNDPNGLIVRDGLWHLFFQNNPHGADWGNMSWGHATSRDLLTWEHHPVAIRHEGPEAIFSGSAVVHDGRLAAVYTSAYDDGRQAQSLAWSEDGTTFVKDPANPVLDRGSTGFRDPKVFRYGDSWRMVVVEADARELLVYASDDLRTWSPVGAFTDEPGVGIWECPDLFPLRLGTEEFWVLVLSVQDAEGSRVVHRVGSFDGATFTGGPPRLLDVGPDCYAVSTWTDAPDGRRVLVGWMAQPTYAGATPTTPWRGAMTAPRDLSLAWEDGAPVLVQEFSPEVRSAFSREVADLPPVALVRCGFDGDASWEFAAGPDVLRLAVEDGSLVVDRRASGSVDFHPDFARVDRVPLPSGVAEFSVFLDRCSVEVLAGSVAVTQLVFPAQPYREVRTGGTARTTIFAR</sequence>
<dbReference type="EMBL" id="PVZF01000015">
    <property type="protein sequence ID" value="PRY10831.1"/>
    <property type="molecule type" value="Genomic_DNA"/>
</dbReference>
<dbReference type="SUPFAM" id="SSF75005">
    <property type="entry name" value="Arabinanase/levansucrase/invertase"/>
    <property type="match status" value="1"/>
</dbReference>
<evidence type="ECO:0000313" key="8">
    <source>
        <dbReference type="Proteomes" id="UP000238083"/>
    </source>
</evidence>
<name>A0A2T0QXS2_9ACTN</name>
<dbReference type="InterPro" id="IPR001362">
    <property type="entry name" value="Glyco_hydro_32"/>
</dbReference>
<keyword evidence="3 4" id="KW-0326">Glycosidase</keyword>
<accession>A0A2T0QXS2</accession>
<feature type="domain" description="Glycosyl hydrolase family 32 N-terminal" evidence="5">
    <location>
        <begin position="8"/>
        <end position="283"/>
    </location>
</feature>
<dbReference type="InterPro" id="IPR013320">
    <property type="entry name" value="ConA-like_dom_sf"/>
</dbReference>
<dbReference type="Pfam" id="PF00251">
    <property type="entry name" value="Glyco_hydro_32N"/>
    <property type="match status" value="1"/>
</dbReference>
<evidence type="ECO:0000256" key="4">
    <source>
        <dbReference type="RuleBase" id="RU362110"/>
    </source>
</evidence>
<dbReference type="PANTHER" id="PTHR42800">
    <property type="entry name" value="EXOINULINASE INUD (AFU_ORTHOLOGUE AFUA_5G00480)"/>
    <property type="match status" value="1"/>
</dbReference>
<comment type="similarity">
    <text evidence="1 4">Belongs to the glycosyl hydrolase 32 family.</text>
</comment>
<dbReference type="Gene3D" id="2.115.10.20">
    <property type="entry name" value="Glycosyl hydrolase domain, family 43"/>
    <property type="match status" value="1"/>
</dbReference>
<reference evidence="7 8" key="1">
    <citation type="submission" date="2018-03" db="EMBL/GenBank/DDBJ databases">
        <title>Genomic Encyclopedia of Archaeal and Bacterial Type Strains, Phase II (KMG-II): from individual species to whole genera.</title>
        <authorList>
            <person name="Goeker M."/>
        </authorList>
    </citation>
    <scope>NUCLEOTIDE SEQUENCE [LARGE SCALE GENOMIC DNA]</scope>
    <source>
        <strain evidence="7 8">DSM 19711</strain>
    </source>
</reference>
<dbReference type="InterPro" id="IPR013189">
    <property type="entry name" value="Glyco_hydro_32_C"/>
</dbReference>
<dbReference type="Proteomes" id="UP000238083">
    <property type="component" value="Unassembled WGS sequence"/>
</dbReference>
<evidence type="ECO:0000259" key="6">
    <source>
        <dbReference type="Pfam" id="PF08244"/>
    </source>
</evidence>
<feature type="domain" description="Glycosyl hydrolase family 32 C-terminal" evidence="6">
    <location>
        <begin position="337"/>
        <end position="404"/>
    </location>
</feature>
<dbReference type="InterPro" id="IPR023296">
    <property type="entry name" value="Glyco_hydro_beta-prop_sf"/>
</dbReference>
<dbReference type="GO" id="GO:0005987">
    <property type="term" value="P:sucrose catabolic process"/>
    <property type="evidence" value="ECO:0007669"/>
    <property type="project" value="TreeGrafter"/>
</dbReference>
<gene>
    <name evidence="7" type="ORF">CLV37_11595</name>
</gene>
<dbReference type="Gene3D" id="2.60.120.560">
    <property type="entry name" value="Exo-inulinase, domain 1"/>
    <property type="match status" value="1"/>
</dbReference>
<evidence type="ECO:0000313" key="7">
    <source>
        <dbReference type="EMBL" id="PRY10831.1"/>
    </source>
</evidence>
<dbReference type="GO" id="GO:0005737">
    <property type="term" value="C:cytoplasm"/>
    <property type="evidence" value="ECO:0007669"/>
    <property type="project" value="TreeGrafter"/>
</dbReference>
<evidence type="ECO:0000256" key="3">
    <source>
        <dbReference type="ARBA" id="ARBA00023295"/>
    </source>
</evidence>
<dbReference type="SUPFAM" id="SSF49899">
    <property type="entry name" value="Concanavalin A-like lectins/glucanases"/>
    <property type="match status" value="1"/>
</dbReference>
<proteinExistence type="inferred from homology"/>
<keyword evidence="2 4" id="KW-0378">Hydrolase</keyword>
<dbReference type="InterPro" id="IPR013148">
    <property type="entry name" value="Glyco_hydro_32_N"/>
</dbReference>